<protein>
    <recommendedName>
        <fullName evidence="9">Glycosyltransferase RgtA/B/C/D-like domain-containing protein</fullName>
    </recommendedName>
</protein>
<dbReference type="OrthoDB" id="9813729at2"/>
<dbReference type="GO" id="GO:0005886">
    <property type="term" value="C:plasma membrane"/>
    <property type="evidence" value="ECO:0007669"/>
    <property type="project" value="UniProtKB-SubCell"/>
</dbReference>
<dbReference type="Pfam" id="PF13231">
    <property type="entry name" value="PMT_2"/>
    <property type="match status" value="1"/>
</dbReference>
<dbReference type="InterPro" id="IPR038731">
    <property type="entry name" value="RgtA/B/C-like"/>
</dbReference>
<comment type="caution">
    <text evidence="10">The sequence shown here is derived from an EMBL/GenBank/DDBJ whole genome shotgun (WGS) entry which is preliminary data.</text>
</comment>
<organism evidence="10 11">
    <name type="scientific">Mucilaginibacter terrenus</name>
    <dbReference type="NCBI Taxonomy" id="2482727"/>
    <lineage>
        <taxon>Bacteria</taxon>
        <taxon>Pseudomonadati</taxon>
        <taxon>Bacteroidota</taxon>
        <taxon>Sphingobacteriia</taxon>
        <taxon>Sphingobacteriales</taxon>
        <taxon>Sphingobacteriaceae</taxon>
        <taxon>Mucilaginibacter</taxon>
    </lineage>
</organism>
<evidence type="ECO:0000256" key="2">
    <source>
        <dbReference type="ARBA" id="ARBA00022475"/>
    </source>
</evidence>
<keyword evidence="7 8" id="KW-0472">Membrane</keyword>
<evidence type="ECO:0000256" key="5">
    <source>
        <dbReference type="ARBA" id="ARBA00022692"/>
    </source>
</evidence>
<evidence type="ECO:0000259" key="9">
    <source>
        <dbReference type="Pfam" id="PF13231"/>
    </source>
</evidence>
<feature type="transmembrane region" description="Helical" evidence="8">
    <location>
        <begin position="150"/>
        <end position="177"/>
    </location>
</feature>
<feature type="transmembrane region" description="Helical" evidence="8">
    <location>
        <begin position="228"/>
        <end position="253"/>
    </location>
</feature>
<dbReference type="InterPro" id="IPR050297">
    <property type="entry name" value="LipidA_mod_glycosyltrf_83"/>
</dbReference>
<dbReference type="RefSeq" id="WP_117382812.1">
    <property type="nucleotide sequence ID" value="NZ_QWDE01000001.1"/>
</dbReference>
<name>A0A3E2NY18_9SPHI</name>
<evidence type="ECO:0000313" key="11">
    <source>
        <dbReference type="Proteomes" id="UP000260823"/>
    </source>
</evidence>
<evidence type="ECO:0000256" key="4">
    <source>
        <dbReference type="ARBA" id="ARBA00022679"/>
    </source>
</evidence>
<feature type="transmembrane region" description="Helical" evidence="8">
    <location>
        <begin position="265"/>
        <end position="286"/>
    </location>
</feature>
<feature type="transmembrane region" description="Helical" evidence="8">
    <location>
        <begin position="292"/>
        <end position="309"/>
    </location>
</feature>
<evidence type="ECO:0000256" key="8">
    <source>
        <dbReference type="SAM" id="Phobius"/>
    </source>
</evidence>
<evidence type="ECO:0000256" key="1">
    <source>
        <dbReference type="ARBA" id="ARBA00004651"/>
    </source>
</evidence>
<feature type="transmembrane region" description="Helical" evidence="8">
    <location>
        <begin position="102"/>
        <end position="121"/>
    </location>
</feature>
<proteinExistence type="predicted"/>
<dbReference type="GO" id="GO:0016763">
    <property type="term" value="F:pentosyltransferase activity"/>
    <property type="evidence" value="ECO:0007669"/>
    <property type="project" value="TreeGrafter"/>
</dbReference>
<evidence type="ECO:0000256" key="3">
    <source>
        <dbReference type="ARBA" id="ARBA00022676"/>
    </source>
</evidence>
<accession>A0A3E2NY18</accession>
<dbReference type="EMBL" id="QWDE01000001">
    <property type="protein sequence ID" value="RFZ85916.1"/>
    <property type="molecule type" value="Genomic_DNA"/>
</dbReference>
<dbReference type="PANTHER" id="PTHR33908:SF11">
    <property type="entry name" value="MEMBRANE PROTEIN"/>
    <property type="match status" value="1"/>
</dbReference>
<gene>
    <name evidence="10" type="ORF">DYU05_10120</name>
</gene>
<evidence type="ECO:0000256" key="7">
    <source>
        <dbReference type="ARBA" id="ARBA00023136"/>
    </source>
</evidence>
<dbReference type="GO" id="GO:0009103">
    <property type="term" value="P:lipopolysaccharide biosynthetic process"/>
    <property type="evidence" value="ECO:0007669"/>
    <property type="project" value="UniProtKB-ARBA"/>
</dbReference>
<reference evidence="10 11" key="1">
    <citation type="submission" date="2018-08" db="EMBL/GenBank/DDBJ databases">
        <title>Mucilaginibacter terrae sp. nov., isolated from manganese diggings.</title>
        <authorList>
            <person name="Huang Y."/>
            <person name="Zhou Z."/>
        </authorList>
    </citation>
    <scope>NUCLEOTIDE SEQUENCE [LARGE SCALE GENOMIC DNA]</scope>
    <source>
        <strain evidence="10 11">ZH6</strain>
    </source>
</reference>
<feature type="transmembrane region" description="Helical" evidence="8">
    <location>
        <begin position="78"/>
        <end position="96"/>
    </location>
</feature>
<feature type="transmembrane region" description="Helical" evidence="8">
    <location>
        <begin position="318"/>
        <end position="344"/>
    </location>
</feature>
<comment type="subcellular location">
    <subcellularLocation>
        <location evidence="1">Cell membrane</location>
        <topology evidence="1">Multi-pass membrane protein</topology>
    </subcellularLocation>
</comment>
<sequence>MTNTIIDSNRSDKPVWYFILCWTAFNLLQAGTIELHPDEAYYWLYAQKLDWGYFYHPPMMALFIKIGDTFFHNEFGTRLIAVLTNGLAIYLLWLIVKKYSVSAKWFMLLVSGILVIHVYAFTTTPDNPLFFFAVLFYYAYQKYLEKDSWLTALIIGVIAACLLYSKYHGVLLLGFTVISNPRLFTRRTFYLAIAVGLLCFTPHILWQAHRDFPAVNYQLFERATEKPYKLEVSLVFIAGQLLLGGIISSWYLFYKSAFARITDQFTRTLKFNLIGVFGFFLLNTFYANVQPHYTLIGFIPLLVLALIHLQSTNGFPRWFVVLSIINIILIIILRVSLMLGLPYLKQIQVLQTYYGFKDWAKAVHNKAGNAYMIMDDGFQNPSKYDFYNRTFKGFAYDSRYYGRTMFDIWPMEDSLQHQRAYLLLSDPLPGVSTDTIRSEGDDWYGGWVNDVRTYQKIAIDPHRKMITAHPGQYLQFDLTLTNPYPFDVSFADSGYTHPAFLEACFFKGRMDIIDVQQAPLSFKSIIIKKGASVNYLMTVKAPKQKGKYALFFSIRTEPFRGAKNSPLLTFIVE</sequence>
<keyword evidence="11" id="KW-1185">Reference proteome</keyword>
<feature type="domain" description="Glycosyltransferase RgtA/B/C/D-like" evidence="9">
    <location>
        <begin position="56"/>
        <end position="206"/>
    </location>
</feature>
<feature type="transmembrane region" description="Helical" evidence="8">
    <location>
        <begin position="15"/>
        <end position="33"/>
    </location>
</feature>
<keyword evidence="6 8" id="KW-1133">Transmembrane helix</keyword>
<dbReference type="Proteomes" id="UP000260823">
    <property type="component" value="Unassembled WGS sequence"/>
</dbReference>
<dbReference type="PANTHER" id="PTHR33908">
    <property type="entry name" value="MANNOSYLTRANSFERASE YKCB-RELATED"/>
    <property type="match status" value="1"/>
</dbReference>
<dbReference type="AlphaFoldDB" id="A0A3E2NY18"/>
<evidence type="ECO:0000313" key="10">
    <source>
        <dbReference type="EMBL" id="RFZ85916.1"/>
    </source>
</evidence>
<keyword evidence="4" id="KW-0808">Transferase</keyword>
<keyword evidence="2" id="KW-1003">Cell membrane</keyword>
<keyword evidence="5 8" id="KW-0812">Transmembrane</keyword>
<evidence type="ECO:0000256" key="6">
    <source>
        <dbReference type="ARBA" id="ARBA00022989"/>
    </source>
</evidence>
<keyword evidence="3" id="KW-0328">Glycosyltransferase</keyword>
<feature type="transmembrane region" description="Helical" evidence="8">
    <location>
        <begin position="189"/>
        <end position="208"/>
    </location>
</feature>